<dbReference type="Pfam" id="PF04074">
    <property type="entry name" value="DUF386"/>
    <property type="match status" value="1"/>
</dbReference>
<protein>
    <submittedName>
        <fullName evidence="1">Uncharacterized protein</fullName>
    </submittedName>
</protein>
<dbReference type="PANTHER" id="PTHR34986:SF1">
    <property type="entry name" value="PROTEIN YIAL"/>
    <property type="match status" value="1"/>
</dbReference>
<keyword evidence="2" id="KW-1185">Reference proteome</keyword>
<dbReference type="RefSeq" id="WP_096353180.1">
    <property type="nucleotide sequence ID" value="NZ_AP017313.1"/>
</dbReference>
<organism evidence="1 2">
    <name type="scientific">Mucilaginibacter gotjawali</name>
    <dbReference type="NCBI Taxonomy" id="1550579"/>
    <lineage>
        <taxon>Bacteria</taxon>
        <taxon>Pseudomonadati</taxon>
        <taxon>Bacteroidota</taxon>
        <taxon>Sphingobacteriia</taxon>
        <taxon>Sphingobacteriales</taxon>
        <taxon>Sphingobacteriaceae</taxon>
        <taxon>Mucilaginibacter</taxon>
    </lineage>
</organism>
<proteinExistence type="predicted"/>
<dbReference type="Gene3D" id="2.60.120.370">
    <property type="entry name" value="YhcH/YjgK/YiaL"/>
    <property type="match status" value="1"/>
</dbReference>
<dbReference type="KEGG" id="mgot:MgSA37_03206"/>
<dbReference type="Proteomes" id="UP000218263">
    <property type="component" value="Chromosome"/>
</dbReference>
<dbReference type="NCBIfam" id="TIGR00022">
    <property type="entry name" value="YhcH/YjgK/YiaL family protein"/>
    <property type="match status" value="1"/>
</dbReference>
<evidence type="ECO:0000313" key="2">
    <source>
        <dbReference type="Proteomes" id="UP000218263"/>
    </source>
</evidence>
<evidence type="ECO:0000313" key="1">
    <source>
        <dbReference type="EMBL" id="BAU55025.1"/>
    </source>
</evidence>
<dbReference type="InterPro" id="IPR004375">
    <property type="entry name" value="NanQ/TabA/YiaL"/>
</dbReference>
<reference evidence="1 2" key="1">
    <citation type="submission" date="2015-12" db="EMBL/GenBank/DDBJ databases">
        <title>Genome sequence of Mucilaginibacter gotjawali.</title>
        <authorList>
            <person name="Lee J.S."/>
            <person name="Lee K.C."/>
            <person name="Kim K.K."/>
            <person name="Lee B.W."/>
        </authorList>
    </citation>
    <scope>NUCLEOTIDE SEQUENCE [LARGE SCALE GENOMIC DNA]</scope>
    <source>
        <strain evidence="1 2">SA3-7</strain>
    </source>
</reference>
<dbReference type="OrthoDB" id="9792756at2"/>
<dbReference type="SUPFAM" id="SSF51197">
    <property type="entry name" value="Clavaminate synthase-like"/>
    <property type="match status" value="1"/>
</dbReference>
<dbReference type="EMBL" id="AP017313">
    <property type="protein sequence ID" value="BAU55025.1"/>
    <property type="molecule type" value="Genomic_DNA"/>
</dbReference>
<dbReference type="GO" id="GO:0005829">
    <property type="term" value="C:cytosol"/>
    <property type="evidence" value="ECO:0007669"/>
    <property type="project" value="TreeGrafter"/>
</dbReference>
<sequence>MNSSNRKKLSIVSILMIAGNLLFAQQTDSAAMIKKANKWVKSRVWAPELKITPDKSVNSAEFEKQYESNKAMWDKVFSFLSDSKISTLAPGRYPVDGDNAYATITSGPPKNREDVKWESHRKYIDLQYVIMGKVQLGVCPLPLAQVTEPYDETKDAAHYNAEGKYYTATPQKFFLFFPTDVHRPDIKVKGFDTLKKLVIKIRYQQ</sequence>
<gene>
    <name evidence="1" type="ORF">MgSA37_03206</name>
</gene>
<dbReference type="InterPro" id="IPR037012">
    <property type="entry name" value="NanQ/TabA/YiaL_sf"/>
</dbReference>
<dbReference type="AlphaFoldDB" id="A0A0X8X3M3"/>
<name>A0A0X8X3M3_9SPHI</name>
<accession>A0A0X8X3M3</accession>
<dbReference type="PANTHER" id="PTHR34986">
    <property type="entry name" value="EVOLVED BETA-GALACTOSIDASE SUBUNIT BETA"/>
    <property type="match status" value="1"/>
</dbReference>